<dbReference type="RefSeq" id="WP_066499448.1">
    <property type="nucleotide sequence ID" value="NZ_BJMO01000008.1"/>
</dbReference>
<dbReference type="PATRIC" id="fig|37927.3.peg.3060"/>
<feature type="region of interest" description="Disordered" evidence="1">
    <location>
        <begin position="219"/>
        <end position="239"/>
    </location>
</feature>
<name>A0A127A4D0_9MICC</name>
<evidence type="ECO:0000256" key="1">
    <source>
        <dbReference type="SAM" id="MobiDB-lite"/>
    </source>
</evidence>
<dbReference type="SMART" id="SM00858">
    <property type="entry name" value="SAF"/>
    <property type="match status" value="1"/>
</dbReference>
<dbReference type="InterPro" id="IPR017592">
    <property type="entry name" value="Pilus_assmbl_Flp-typ_CpaB"/>
</dbReference>
<sequence length="239" mass="24090">MKSRLVAGAAALVAAILGVVLVIAYANGADARAQAGMKPTDVLVVTKPIPQGAPAAGIADSVQLKPLPASAVAPTALHSLDGMSGKVVSVAMQPGEQLLSDHLADPSTLTAPGSVAVPAGLQQVAFSISADRAVGGKLQAGDTVGVFLSFDHGAVPAGGPESTALVYHSVLVISVQGEPQSPDSSKPATGSITLTVAVNDAQATKIVFAAQWGTIWLSKEQPNLPQTPPNPIDRSKVYQ</sequence>
<dbReference type="AlphaFoldDB" id="A0A127A4D0"/>
<keyword evidence="3" id="KW-0282">Flagellum</keyword>
<evidence type="ECO:0000259" key="2">
    <source>
        <dbReference type="SMART" id="SM00858"/>
    </source>
</evidence>
<dbReference type="CDD" id="cd11614">
    <property type="entry name" value="SAF_CpaB_FlgA_like"/>
    <property type="match status" value="1"/>
</dbReference>
<proteinExistence type="predicted"/>
<dbReference type="InterPro" id="IPR031571">
    <property type="entry name" value="RcpC_dom"/>
</dbReference>
<dbReference type="EMBL" id="CP014518">
    <property type="protein sequence ID" value="AMM33644.1"/>
    <property type="molecule type" value="Genomic_DNA"/>
</dbReference>
<keyword evidence="3" id="KW-0969">Cilium</keyword>
<evidence type="ECO:0000313" key="4">
    <source>
        <dbReference type="Proteomes" id="UP000070134"/>
    </source>
</evidence>
<evidence type="ECO:0000313" key="3">
    <source>
        <dbReference type="EMBL" id="AMM33644.1"/>
    </source>
</evidence>
<protein>
    <submittedName>
        <fullName evidence="3">Flagellar basal body P-ring biosynthesis protein FlgA</fullName>
    </submittedName>
</protein>
<keyword evidence="3" id="KW-0966">Cell projection</keyword>
<feature type="domain" description="SAF" evidence="2">
    <location>
        <begin position="40"/>
        <end position="104"/>
    </location>
</feature>
<gene>
    <name evidence="3" type="ORF">SA2016_2979</name>
</gene>
<reference evidence="3 4" key="1">
    <citation type="submission" date="2016-02" db="EMBL/GenBank/DDBJ databases">
        <title>Complete genome of Sinomonas atrocyanea KCTC 3377.</title>
        <authorList>
            <person name="Kim K.M."/>
        </authorList>
    </citation>
    <scope>NUCLEOTIDE SEQUENCE [LARGE SCALE GENOMIC DNA]</scope>
    <source>
        <strain evidence="3 4">KCTC 3377</strain>
    </source>
</reference>
<dbReference type="OrthoDB" id="5182178at2"/>
<organism evidence="3 4">
    <name type="scientific">Sinomonas atrocyanea</name>
    <dbReference type="NCBI Taxonomy" id="37927"/>
    <lineage>
        <taxon>Bacteria</taxon>
        <taxon>Bacillati</taxon>
        <taxon>Actinomycetota</taxon>
        <taxon>Actinomycetes</taxon>
        <taxon>Micrococcales</taxon>
        <taxon>Micrococcaceae</taxon>
        <taxon>Sinomonas</taxon>
    </lineage>
</organism>
<dbReference type="KEGG" id="satk:SA2016_2979"/>
<dbReference type="InterPro" id="IPR013974">
    <property type="entry name" value="SAF"/>
</dbReference>
<accession>A0A127A4D0</accession>
<keyword evidence="4" id="KW-1185">Reference proteome</keyword>
<dbReference type="Pfam" id="PF16976">
    <property type="entry name" value="RcpC"/>
    <property type="match status" value="1"/>
</dbReference>
<dbReference type="STRING" id="37927.SA2016_2979"/>
<dbReference type="NCBIfam" id="TIGR03177">
    <property type="entry name" value="pilus_cpaB"/>
    <property type="match status" value="1"/>
</dbReference>
<dbReference type="Proteomes" id="UP000070134">
    <property type="component" value="Chromosome"/>
</dbReference>